<dbReference type="SUPFAM" id="SSF48452">
    <property type="entry name" value="TPR-like"/>
    <property type="match status" value="2"/>
</dbReference>
<dbReference type="Gene3D" id="1.25.40.10">
    <property type="entry name" value="Tetratricopeptide repeat domain"/>
    <property type="match status" value="1"/>
</dbReference>
<dbReference type="OrthoDB" id="334957at2"/>
<proteinExistence type="predicted"/>
<protein>
    <submittedName>
        <fullName evidence="2">Restriction endonuclease</fullName>
    </submittedName>
</protein>
<dbReference type="AlphaFoldDB" id="A0A4R9LYE6"/>
<dbReference type="Pfam" id="PF04471">
    <property type="entry name" value="Mrr_cat"/>
    <property type="match status" value="1"/>
</dbReference>
<dbReference type="InterPro" id="IPR007560">
    <property type="entry name" value="Restrct_endonuc_IV_Mrr"/>
</dbReference>
<evidence type="ECO:0000313" key="3">
    <source>
        <dbReference type="Proteomes" id="UP000298058"/>
    </source>
</evidence>
<organism evidence="2 3">
    <name type="scientific">Leptospira idonii</name>
    <dbReference type="NCBI Taxonomy" id="1193500"/>
    <lineage>
        <taxon>Bacteria</taxon>
        <taxon>Pseudomonadati</taxon>
        <taxon>Spirochaetota</taxon>
        <taxon>Spirochaetia</taxon>
        <taxon>Leptospirales</taxon>
        <taxon>Leptospiraceae</taxon>
        <taxon>Leptospira</taxon>
    </lineage>
</organism>
<keyword evidence="2" id="KW-0255">Endonuclease</keyword>
<accession>A0A4R9LYE6</accession>
<sequence length="514" mass="58570">MAFFIFVGIGLILLGFLLTFIITQKRDGYSKALSLAALGNYLDARAIVREKLEEDHQNPYGHYVMAKIYSMENDPLNEAKHLEIIKKNNRYTKEIDLVTVSNRVADIYYNKDYFEESFFHYLDTLQTDRSNPTACMRLGFMALGQKEFKIADHFFARLPEEKMNSSLYFIARGVISGVTGAGKEREYFEKAYQLEKSAVSGFLYAISLSRENKHKEAVKIASTISDQVEDEYVRYTIFQFLMTEAILQQNFPDALKYSRLCMEMAKLGGWTSESIESNIHFAMVCVYMGRYEDASEYLIEAESERLDDPEVVALANLKYKLERELGNLDSLSHEYDLTRELNLLSVTLFPNSRYFELSGMRSSKPFNIKGLVDDNGKKIAGKLDMVGLDKFEKFIAMTGTQFKNQATRIILAMGYRVTKELGNTDGEGVNLLGSSKENVDQRALFRVRKWKDAKVSDVFLREMVGQMQELGASKGYVIGNFEVTEGGKKIIASSANSLEIINGDKFEDLLERTM</sequence>
<dbReference type="GO" id="GO:0003677">
    <property type="term" value="F:DNA binding"/>
    <property type="evidence" value="ECO:0007669"/>
    <property type="project" value="InterPro"/>
</dbReference>
<dbReference type="GO" id="GO:0004519">
    <property type="term" value="F:endonuclease activity"/>
    <property type="evidence" value="ECO:0007669"/>
    <property type="project" value="UniProtKB-KW"/>
</dbReference>
<reference evidence="2" key="1">
    <citation type="journal article" date="2019" name="PLoS Negl. Trop. Dis.">
        <title>Revisiting the worldwide diversity of Leptospira species in the environment.</title>
        <authorList>
            <person name="Vincent A.T."/>
            <person name="Schiettekatte O."/>
            <person name="Bourhy P."/>
            <person name="Veyrier F.J."/>
            <person name="Picardeau M."/>
        </authorList>
    </citation>
    <scope>NUCLEOTIDE SEQUENCE [LARGE SCALE GENOMIC DNA]</scope>
    <source>
        <strain evidence="2">201300427</strain>
    </source>
</reference>
<comment type="caution">
    <text evidence="2">The sequence shown here is derived from an EMBL/GenBank/DDBJ whole genome shotgun (WGS) entry which is preliminary data.</text>
</comment>
<dbReference type="EMBL" id="RQHW01000032">
    <property type="protein sequence ID" value="TGN19330.1"/>
    <property type="molecule type" value="Genomic_DNA"/>
</dbReference>
<feature type="domain" description="Restriction endonuclease type IV Mrr" evidence="1">
    <location>
        <begin position="396"/>
        <end position="510"/>
    </location>
</feature>
<dbReference type="Gene3D" id="3.40.1350.10">
    <property type="match status" value="1"/>
</dbReference>
<keyword evidence="3" id="KW-1185">Reference proteome</keyword>
<keyword evidence="2" id="KW-0540">Nuclease</keyword>
<name>A0A4R9LYE6_9LEPT</name>
<dbReference type="GO" id="GO:0009307">
    <property type="term" value="P:DNA restriction-modification system"/>
    <property type="evidence" value="ECO:0007669"/>
    <property type="project" value="InterPro"/>
</dbReference>
<gene>
    <name evidence="2" type="ORF">EHS15_09530</name>
</gene>
<keyword evidence="2" id="KW-0378">Hydrolase</keyword>
<dbReference type="InterPro" id="IPR011856">
    <property type="entry name" value="tRNA_endonuc-like_dom_sf"/>
</dbReference>
<evidence type="ECO:0000313" key="2">
    <source>
        <dbReference type="EMBL" id="TGN19330.1"/>
    </source>
</evidence>
<dbReference type="Proteomes" id="UP000298058">
    <property type="component" value="Unassembled WGS sequence"/>
</dbReference>
<evidence type="ECO:0000259" key="1">
    <source>
        <dbReference type="Pfam" id="PF04471"/>
    </source>
</evidence>
<dbReference type="InterPro" id="IPR011990">
    <property type="entry name" value="TPR-like_helical_dom_sf"/>
</dbReference>
<dbReference type="RefSeq" id="WP_135760336.1">
    <property type="nucleotide sequence ID" value="NZ_RQHW01000032.1"/>
</dbReference>